<feature type="region of interest" description="Disordered" evidence="1">
    <location>
        <begin position="1"/>
        <end position="147"/>
    </location>
</feature>
<dbReference type="Proteomes" id="UP000823388">
    <property type="component" value="Chromosome 8N"/>
</dbReference>
<reference evidence="3" key="1">
    <citation type="submission" date="2020-05" db="EMBL/GenBank/DDBJ databases">
        <title>WGS assembly of Panicum virgatum.</title>
        <authorList>
            <person name="Lovell J.T."/>
            <person name="Jenkins J."/>
            <person name="Shu S."/>
            <person name="Juenger T.E."/>
            <person name="Schmutz J."/>
        </authorList>
    </citation>
    <scope>NUCLEOTIDE SEQUENCE</scope>
    <source>
        <strain evidence="3">AP13</strain>
    </source>
</reference>
<dbReference type="PANTHER" id="PTHR46619:SF1">
    <property type="entry name" value="XS DOMAIN CONTAINING PROTEIN EXPRESSED"/>
    <property type="match status" value="1"/>
</dbReference>
<gene>
    <name evidence="3" type="ORF">PVAP13_8NG111600</name>
</gene>
<proteinExistence type="predicted"/>
<dbReference type="InterPro" id="IPR005380">
    <property type="entry name" value="XS_domain"/>
</dbReference>
<dbReference type="InterPro" id="IPR038588">
    <property type="entry name" value="XS_domain_sf"/>
</dbReference>
<evidence type="ECO:0000256" key="1">
    <source>
        <dbReference type="SAM" id="MobiDB-lite"/>
    </source>
</evidence>
<sequence>MTLSPPGLAPFFLACVHPPPSPNRSQSRRNPRNPPAMKAANPNPKHKPMPPPAAPAAAPNPHAASSRASSSSSSAADPNNKRPHPGDAAATATSGAAPAPLDPAPNLNGEAGRSPLLPAPHPQAHRPLGAPPLPPPPPPPVPQPLSRPLLTVAAVEAVMEAIPPPPPYGLEDLDRRTVTLSDGTVRTYFVLPHEPPPQLRQPPPPIPAHLLAPPPPPPPLFQPRPLFERWAPPPPPMPALLPTAGLLPMPAPKRKWEDQANGGGAPGQSSGRQQQQKAEGRAVKQMKVEETGVDPKALKSSFLKMVKLMNENEADKKNYRANGKLSQLKCPVCQRDSVDLHALLNHAYHAKNAEHRADHLGFHKALCVLMGWNYSVSPVFKTAYQALSTADAEANQGDLILWPPTVIIENTYKSKNDGQKDVMSNKELESKLREMGFADVDVQPLPGKDGHRSMQAKFPASLDGLNKASQLVELFERQGHGRATWARIRSIAPTADGGNNPMLVKVDGKGERTWVLYGYLATAWDLDMLDPESKQNVTVKSKKELDLD</sequence>
<keyword evidence="4" id="KW-1185">Reference proteome</keyword>
<comment type="caution">
    <text evidence="3">The sequence shown here is derived from an EMBL/GenBank/DDBJ whole genome shotgun (WGS) entry which is preliminary data.</text>
</comment>
<dbReference type="EMBL" id="CM029052">
    <property type="protein sequence ID" value="KAG2558399.1"/>
    <property type="molecule type" value="Genomic_DNA"/>
</dbReference>
<dbReference type="PANTHER" id="PTHR46619">
    <property type="entry name" value="RNA RECOGNITION MOTIF XS DOMAIN PROTEIN-RELATED"/>
    <property type="match status" value="1"/>
</dbReference>
<feature type="compositionally biased region" description="Low complexity" evidence="1">
    <location>
        <begin position="55"/>
        <end position="78"/>
    </location>
</feature>
<accession>A0A8T0PCL8</accession>
<dbReference type="Gene3D" id="3.30.70.2890">
    <property type="entry name" value="XS domain"/>
    <property type="match status" value="1"/>
</dbReference>
<dbReference type="GO" id="GO:0031047">
    <property type="term" value="P:regulatory ncRNA-mediated gene silencing"/>
    <property type="evidence" value="ECO:0007669"/>
    <property type="project" value="InterPro"/>
</dbReference>
<feature type="compositionally biased region" description="Polar residues" evidence="1">
    <location>
        <begin position="267"/>
        <end position="277"/>
    </location>
</feature>
<feature type="compositionally biased region" description="Low complexity" evidence="1">
    <location>
        <begin position="88"/>
        <end position="108"/>
    </location>
</feature>
<feature type="region of interest" description="Disordered" evidence="1">
    <location>
        <begin position="247"/>
        <end position="287"/>
    </location>
</feature>
<evidence type="ECO:0000313" key="3">
    <source>
        <dbReference type="EMBL" id="KAG2558399.1"/>
    </source>
</evidence>
<evidence type="ECO:0000259" key="2">
    <source>
        <dbReference type="Pfam" id="PF03468"/>
    </source>
</evidence>
<organism evidence="3 4">
    <name type="scientific">Panicum virgatum</name>
    <name type="common">Blackwell switchgrass</name>
    <dbReference type="NCBI Taxonomy" id="38727"/>
    <lineage>
        <taxon>Eukaryota</taxon>
        <taxon>Viridiplantae</taxon>
        <taxon>Streptophyta</taxon>
        <taxon>Embryophyta</taxon>
        <taxon>Tracheophyta</taxon>
        <taxon>Spermatophyta</taxon>
        <taxon>Magnoliopsida</taxon>
        <taxon>Liliopsida</taxon>
        <taxon>Poales</taxon>
        <taxon>Poaceae</taxon>
        <taxon>PACMAD clade</taxon>
        <taxon>Panicoideae</taxon>
        <taxon>Panicodae</taxon>
        <taxon>Paniceae</taxon>
        <taxon>Panicinae</taxon>
        <taxon>Panicum</taxon>
        <taxon>Panicum sect. Hiantes</taxon>
    </lineage>
</organism>
<dbReference type="Pfam" id="PF03468">
    <property type="entry name" value="XS"/>
    <property type="match status" value="1"/>
</dbReference>
<dbReference type="OrthoDB" id="1915348at2759"/>
<feature type="domain" description="XS" evidence="2">
    <location>
        <begin position="398"/>
        <end position="526"/>
    </location>
</feature>
<evidence type="ECO:0000313" key="4">
    <source>
        <dbReference type="Proteomes" id="UP000823388"/>
    </source>
</evidence>
<feature type="compositionally biased region" description="Basic and acidic residues" evidence="1">
    <location>
        <begin position="278"/>
        <end position="287"/>
    </location>
</feature>
<name>A0A8T0PCL8_PANVG</name>
<dbReference type="AlphaFoldDB" id="A0A8T0PCL8"/>
<feature type="compositionally biased region" description="Pro residues" evidence="1">
    <location>
        <begin position="129"/>
        <end position="145"/>
    </location>
</feature>
<protein>
    <recommendedName>
        <fullName evidence="2">XS domain-containing protein</fullName>
    </recommendedName>
</protein>